<evidence type="ECO:0000256" key="1">
    <source>
        <dbReference type="SAM" id="SignalP"/>
    </source>
</evidence>
<dbReference type="Proteomes" id="UP000839052">
    <property type="component" value="Chromosome"/>
</dbReference>
<organism evidence="2 3">
    <name type="scientific">Candidatus Nitrotoga arctica</name>
    <dbReference type="NCBI Taxonomy" id="453162"/>
    <lineage>
        <taxon>Bacteria</taxon>
        <taxon>Pseudomonadati</taxon>
        <taxon>Pseudomonadota</taxon>
        <taxon>Betaproteobacteria</taxon>
        <taxon>Nitrosomonadales</taxon>
        <taxon>Gallionellaceae</taxon>
        <taxon>Candidatus Nitrotoga</taxon>
    </lineage>
</organism>
<keyword evidence="3" id="KW-1185">Reference proteome</keyword>
<reference evidence="2 3" key="1">
    <citation type="submission" date="2021-10" db="EMBL/GenBank/DDBJ databases">
        <authorList>
            <person name="Koch H."/>
        </authorList>
    </citation>
    <scope>NUCLEOTIDE SEQUENCE [LARGE SCALE GENOMIC DNA]</scope>
    <source>
        <strain evidence="2">6680</strain>
    </source>
</reference>
<feature type="chain" id="PRO_5047395706" evidence="1">
    <location>
        <begin position="24"/>
        <end position="496"/>
    </location>
</feature>
<sequence>MQKFKRKSLYLALVAAVSSVGIANTASSAVHVNSNGLGQVLIYPYYTSRAGMDTYLSVVNTTSSAKAVKVRFTEGRNSREVLDFNLYLSKNDMWTGAVVNTANGAKLVTADKSCTAPAIPAGGKEFVNFAYSGANLEGIVGSGGDGETTSLDRTREGYFEIIEMGTITNTAIEAAVTHVSGVPANCAVVQTATMDMGVSSTVIVGGQSARANPSTGGLAGTASLVNVAGGTDFGYDPVALDAFAPTNVQNIWNPPGSILPDMRFADHTGVVFNGGNTVTSSWSSGEDTVSSLLMHNNIINEYVLDAATLSGTDWVITMPTKRYYVPVHNPALSTDATQLFSPFTHKFWLGGACEPVSISYWNREEGNVLIQDFSPPQAIGGTSLCWESTVMTFNNSAVLASANGVNVPVNFDNGWLRMSFSATNVLVFNGQDDANGDHHNDASHSMTSLDDDTYFGLPTVGFMVQDFINQNAAPGILATYGGNFNHKYTVSISEAN</sequence>
<dbReference type="EMBL" id="OU912926">
    <property type="protein sequence ID" value="CAG9931373.1"/>
    <property type="molecule type" value="Genomic_DNA"/>
</dbReference>
<name>A0ABN8AL51_9PROT</name>
<evidence type="ECO:0000313" key="3">
    <source>
        <dbReference type="Proteomes" id="UP000839052"/>
    </source>
</evidence>
<accession>A0ABN8AL51</accession>
<protein>
    <submittedName>
        <fullName evidence="2">Uncharacterized protein</fullName>
    </submittedName>
</protein>
<feature type="signal peptide" evidence="1">
    <location>
        <begin position="1"/>
        <end position="23"/>
    </location>
</feature>
<dbReference type="RefSeq" id="WP_239795478.1">
    <property type="nucleotide sequence ID" value="NZ_OU912926.1"/>
</dbReference>
<gene>
    <name evidence="2" type="ORF">NTG6680_0120</name>
</gene>
<proteinExistence type="predicted"/>
<keyword evidence="1" id="KW-0732">Signal</keyword>
<evidence type="ECO:0000313" key="2">
    <source>
        <dbReference type="EMBL" id="CAG9931373.1"/>
    </source>
</evidence>